<feature type="transmembrane region" description="Helical" evidence="6">
    <location>
        <begin position="236"/>
        <end position="259"/>
    </location>
</feature>
<keyword evidence="2 7" id="KW-0732">Signal</keyword>
<keyword evidence="10" id="KW-1185">Reference proteome</keyword>
<evidence type="ECO:0000256" key="3">
    <source>
        <dbReference type="ARBA" id="ARBA00023136"/>
    </source>
</evidence>
<dbReference type="Ensembl" id="ENSAOWT00000004047.1">
    <property type="protein sequence ID" value="ENSAOWP00000003543.1"/>
    <property type="gene ID" value="ENSAOWG00000002505.1"/>
</dbReference>
<dbReference type="InterPro" id="IPR013106">
    <property type="entry name" value="Ig_V-set"/>
</dbReference>
<evidence type="ECO:0000256" key="1">
    <source>
        <dbReference type="ARBA" id="ARBA00004370"/>
    </source>
</evidence>
<dbReference type="InterPro" id="IPR036179">
    <property type="entry name" value="Ig-like_dom_sf"/>
</dbReference>
<dbReference type="InterPro" id="IPR015631">
    <property type="entry name" value="CD2/SLAM_rcpt"/>
</dbReference>
<dbReference type="InterPro" id="IPR003599">
    <property type="entry name" value="Ig_sub"/>
</dbReference>
<evidence type="ECO:0000259" key="8">
    <source>
        <dbReference type="PROSITE" id="PS50835"/>
    </source>
</evidence>
<keyword evidence="6" id="KW-1133">Transmembrane helix</keyword>
<dbReference type="PANTHER" id="PTHR12080:SF121">
    <property type="entry name" value="IG-LIKE DOMAIN-CONTAINING PROTEIN-RELATED"/>
    <property type="match status" value="1"/>
</dbReference>
<organism evidence="9 10">
    <name type="scientific">Apteryx owenii</name>
    <name type="common">Little spotted kiwi</name>
    <dbReference type="NCBI Taxonomy" id="8824"/>
    <lineage>
        <taxon>Eukaryota</taxon>
        <taxon>Metazoa</taxon>
        <taxon>Chordata</taxon>
        <taxon>Craniata</taxon>
        <taxon>Vertebrata</taxon>
        <taxon>Euteleostomi</taxon>
        <taxon>Archelosauria</taxon>
        <taxon>Archosauria</taxon>
        <taxon>Dinosauria</taxon>
        <taxon>Saurischia</taxon>
        <taxon>Theropoda</taxon>
        <taxon>Coelurosauria</taxon>
        <taxon>Aves</taxon>
        <taxon>Palaeognathae</taxon>
        <taxon>Apterygiformes</taxon>
        <taxon>Apterygidae</taxon>
        <taxon>Apteryx</taxon>
    </lineage>
</organism>
<feature type="chain" id="PRO_5034129129" description="Ig-like domain-containing protein" evidence="7">
    <location>
        <begin position="27"/>
        <end position="373"/>
    </location>
</feature>
<evidence type="ECO:0000256" key="5">
    <source>
        <dbReference type="SAM" id="MobiDB-lite"/>
    </source>
</evidence>
<evidence type="ECO:0000256" key="6">
    <source>
        <dbReference type="SAM" id="Phobius"/>
    </source>
</evidence>
<evidence type="ECO:0000256" key="2">
    <source>
        <dbReference type="ARBA" id="ARBA00022729"/>
    </source>
</evidence>
<dbReference type="InterPro" id="IPR007110">
    <property type="entry name" value="Ig-like_dom"/>
</dbReference>
<evidence type="ECO:0000256" key="7">
    <source>
        <dbReference type="SAM" id="SignalP"/>
    </source>
</evidence>
<evidence type="ECO:0000313" key="9">
    <source>
        <dbReference type="Ensembl" id="ENSAOWP00000003543.1"/>
    </source>
</evidence>
<dbReference type="PANTHER" id="PTHR12080">
    <property type="entry name" value="SIGNALING LYMPHOCYTIC ACTIVATION MOLECULE"/>
    <property type="match status" value="1"/>
</dbReference>
<reference evidence="9" key="1">
    <citation type="submission" date="2025-08" db="UniProtKB">
        <authorList>
            <consortium name="Ensembl"/>
        </authorList>
    </citation>
    <scope>IDENTIFICATION</scope>
</reference>
<dbReference type="PROSITE" id="PS50835">
    <property type="entry name" value="IG_LIKE"/>
    <property type="match status" value="1"/>
</dbReference>
<keyword evidence="4" id="KW-0325">Glycoprotein</keyword>
<feature type="compositionally biased region" description="Basic and acidic residues" evidence="5">
    <location>
        <begin position="336"/>
        <end position="352"/>
    </location>
</feature>
<sequence length="373" mass="39884">MDARRAWLVRAAFLAAALRFAAQAWARPHQVNGVLGGSVLLSVALPPNARVKEIDWSFSAGAGATIQVAEFSPGGFERPDPGDRFKQRLEKFNETSLRIRALEPGDSGIYGARIKLQPAVVEDQSFNLSVYEPVGVPEIQGEVLAQTPHECNVSLRCRAPAGRDVRTAWLPAASGTAPDIRLAAEAGESWLEVRAGAGGLNATYTCVARNPVHQRSASVHLRTLCRDDRAVHVRTRWHLCLAFLLAAGAGAAVLAALCLCKKRQEKEVAGGRSCRAAPTQVQGLFPQLEQGQGFGQSQEGGKVGRGTGAAEPASPSSSTACSEEEAPLEPHYAQIQRRDPPAGSEWHPEQRGHVTTVYDQVRVTASSLAEPLA</sequence>
<dbReference type="SUPFAM" id="SSF48726">
    <property type="entry name" value="Immunoglobulin"/>
    <property type="match status" value="1"/>
</dbReference>
<comment type="subcellular location">
    <subcellularLocation>
        <location evidence="1">Membrane</location>
    </subcellularLocation>
</comment>
<accession>A0A8B9P9L4</accession>
<keyword evidence="6" id="KW-0812">Transmembrane</keyword>
<feature type="region of interest" description="Disordered" evidence="5">
    <location>
        <begin position="291"/>
        <end position="358"/>
    </location>
</feature>
<dbReference type="Pfam" id="PF07686">
    <property type="entry name" value="V-set"/>
    <property type="match status" value="1"/>
</dbReference>
<feature type="compositionally biased region" description="Low complexity" evidence="5">
    <location>
        <begin position="291"/>
        <end position="300"/>
    </location>
</feature>
<dbReference type="InterPro" id="IPR013783">
    <property type="entry name" value="Ig-like_fold"/>
</dbReference>
<dbReference type="Proteomes" id="UP000694424">
    <property type="component" value="Unplaced"/>
</dbReference>
<protein>
    <recommendedName>
        <fullName evidence="8">Ig-like domain-containing protein</fullName>
    </recommendedName>
</protein>
<feature type="signal peptide" evidence="7">
    <location>
        <begin position="1"/>
        <end position="26"/>
    </location>
</feature>
<evidence type="ECO:0000256" key="4">
    <source>
        <dbReference type="ARBA" id="ARBA00023180"/>
    </source>
</evidence>
<feature type="domain" description="Ig-like" evidence="8">
    <location>
        <begin position="118"/>
        <end position="218"/>
    </location>
</feature>
<dbReference type="SMART" id="SM00409">
    <property type="entry name" value="IG"/>
    <property type="match status" value="2"/>
</dbReference>
<dbReference type="GO" id="GO:0016020">
    <property type="term" value="C:membrane"/>
    <property type="evidence" value="ECO:0007669"/>
    <property type="project" value="UniProtKB-SubCell"/>
</dbReference>
<keyword evidence="3 6" id="KW-0472">Membrane</keyword>
<dbReference type="AlphaFoldDB" id="A0A8B9P9L4"/>
<proteinExistence type="predicted"/>
<feature type="compositionally biased region" description="Low complexity" evidence="5">
    <location>
        <begin position="309"/>
        <end position="321"/>
    </location>
</feature>
<reference evidence="9" key="2">
    <citation type="submission" date="2025-09" db="UniProtKB">
        <authorList>
            <consortium name="Ensembl"/>
        </authorList>
    </citation>
    <scope>IDENTIFICATION</scope>
</reference>
<dbReference type="Gene3D" id="2.60.40.10">
    <property type="entry name" value="Immunoglobulins"/>
    <property type="match status" value="2"/>
</dbReference>
<name>A0A8B9P9L4_APTOW</name>
<evidence type="ECO:0000313" key="10">
    <source>
        <dbReference type="Proteomes" id="UP000694424"/>
    </source>
</evidence>